<gene>
    <name evidence="3" type="ORF">LRP50_11880</name>
</gene>
<sequence length="237" mass="25447">MKRLVVAVLVGSIIPMAAMAAKGGNGSTPNGKPFQHIQGQVADLQSQIDSLVGRVDSLEGHAVAVDDAIATLQLETQDLQAQINSTNGDVSDLQSEVDQNGILIAALEAQQTQLAQQLDMKQNVIDGLCPDGTAIKAVNDDGSVVCSDASGGLDDLDRVIAYSSNYYYANATCPSGFTLTGGGFSIGYYNQLRNSYPSGNTWHVYANYNYYYYYSNVYAYAVCVRGTGSTNWQYVYN</sequence>
<dbReference type="RefSeq" id="WP_274164682.1">
    <property type="nucleotide sequence ID" value="NZ_JAJUBC010000012.1"/>
</dbReference>
<feature type="coiled-coil region" evidence="1">
    <location>
        <begin position="76"/>
        <end position="124"/>
    </location>
</feature>
<evidence type="ECO:0000313" key="4">
    <source>
        <dbReference type="Proteomes" id="UP001149400"/>
    </source>
</evidence>
<protein>
    <recommendedName>
        <fullName evidence="5">Secreted protein</fullName>
    </recommendedName>
</protein>
<name>A0ABT5R0N1_9GAMM</name>
<proteinExistence type="predicted"/>
<feature type="signal peptide" evidence="2">
    <location>
        <begin position="1"/>
        <end position="20"/>
    </location>
</feature>
<reference evidence="3" key="1">
    <citation type="submission" date="2021-12" db="EMBL/GenBank/DDBJ databases">
        <title>Enterovibrio ZSDZ35 sp. nov. and Enterovibrio ZSDZ42 sp. nov., isolated from coastal seawater in Qingdao.</title>
        <authorList>
            <person name="Zhang P."/>
        </authorList>
    </citation>
    <scope>NUCLEOTIDE SEQUENCE</scope>
    <source>
        <strain evidence="3">ZSDZ42</strain>
    </source>
</reference>
<evidence type="ECO:0008006" key="5">
    <source>
        <dbReference type="Google" id="ProtNLM"/>
    </source>
</evidence>
<keyword evidence="1" id="KW-0175">Coiled coil</keyword>
<dbReference type="Gene3D" id="1.20.5.340">
    <property type="match status" value="1"/>
</dbReference>
<feature type="chain" id="PRO_5045135276" description="Secreted protein" evidence="2">
    <location>
        <begin position="21"/>
        <end position="237"/>
    </location>
</feature>
<dbReference type="Proteomes" id="UP001149400">
    <property type="component" value="Unassembled WGS sequence"/>
</dbReference>
<accession>A0ABT5R0N1</accession>
<comment type="caution">
    <text evidence="3">The sequence shown here is derived from an EMBL/GenBank/DDBJ whole genome shotgun (WGS) entry which is preliminary data.</text>
</comment>
<keyword evidence="2" id="KW-0732">Signal</keyword>
<evidence type="ECO:0000256" key="1">
    <source>
        <dbReference type="SAM" id="Coils"/>
    </source>
</evidence>
<evidence type="ECO:0000313" key="3">
    <source>
        <dbReference type="EMBL" id="MDD1793832.1"/>
    </source>
</evidence>
<keyword evidence="4" id="KW-1185">Reference proteome</keyword>
<organism evidence="3 4">
    <name type="scientific">Enterovibrio gelatinilyticus</name>
    <dbReference type="NCBI Taxonomy" id="2899819"/>
    <lineage>
        <taxon>Bacteria</taxon>
        <taxon>Pseudomonadati</taxon>
        <taxon>Pseudomonadota</taxon>
        <taxon>Gammaproteobacteria</taxon>
        <taxon>Vibrionales</taxon>
        <taxon>Vibrionaceae</taxon>
        <taxon>Enterovibrio</taxon>
    </lineage>
</organism>
<evidence type="ECO:0000256" key="2">
    <source>
        <dbReference type="SAM" id="SignalP"/>
    </source>
</evidence>
<dbReference type="EMBL" id="JAJUBC010000012">
    <property type="protein sequence ID" value="MDD1793832.1"/>
    <property type="molecule type" value="Genomic_DNA"/>
</dbReference>